<dbReference type="HAMAP" id="MF_00942">
    <property type="entry name" value="Nth"/>
    <property type="match status" value="1"/>
</dbReference>
<gene>
    <name evidence="10" type="primary">nth</name>
    <name evidence="12" type="ORF">A3D08_02775</name>
</gene>
<dbReference type="PROSITE" id="PS01155">
    <property type="entry name" value="ENDONUCLEASE_III_2"/>
    <property type="match status" value="1"/>
</dbReference>
<dbReference type="SUPFAM" id="SSF48150">
    <property type="entry name" value="DNA-glycosylase"/>
    <property type="match status" value="1"/>
</dbReference>
<keyword evidence="7" id="KW-0411">Iron-sulfur</keyword>
<keyword evidence="12" id="KW-0255">Endonuclease</keyword>
<accession>A0A1F7HG07</accession>
<keyword evidence="4 10" id="KW-0227">DNA damage</keyword>
<feature type="domain" description="HhH-GPD" evidence="11">
    <location>
        <begin position="39"/>
        <end position="187"/>
    </location>
</feature>
<keyword evidence="6" id="KW-0408">Iron</keyword>
<keyword evidence="3" id="KW-0479">Metal-binding</keyword>
<evidence type="ECO:0000256" key="1">
    <source>
        <dbReference type="ARBA" id="ARBA00008343"/>
    </source>
</evidence>
<evidence type="ECO:0000256" key="9">
    <source>
        <dbReference type="ARBA" id="ARBA00023295"/>
    </source>
</evidence>
<keyword evidence="8 10" id="KW-0234">DNA repair</keyword>
<dbReference type="AlphaFoldDB" id="A0A1F7HG07"/>
<dbReference type="GO" id="GO:0019104">
    <property type="term" value="F:DNA N-glycosylase activity"/>
    <property type="evidence" value="ECO:0007669"/>
    <property type="project" value="UniProtKB-UniRule"/>
</dbReference>
<evidence type="ECO:0000256" key="7">
    <source>
        <dbReference type="ARBA" id="ARBA00023014"/>
    </source>
</evidence>
<evidence type="ECO:0000259" key="11">
    <source>
        <dbReference type="SMART" id="SM00478"/>
    </source>
</evidence>
<keyword evidence="2" id="KW-0004">4Fe-4S</keyword>
<comment type="cofactor">
    <cofactor evidence="10">
        <name>[4Fe-4S] cluster</name>
        <dbReference type="ChEBI" id="CHEBI:49883"/>
    </cofactor>
    <text evidence="10">Binds 1 [4Fe-4S] cluster.</text>
</comment>
<evidence type="ECO:0000256" key="4">
    <source>
        <dbReference type="ARBA" id="ARBA00022763"/>
    </source>
</evidence>
<dbReference type="SMART" id="SM00478">
    <property type="entry name" value="ENDO3c"/>
    <property type="match status" value="1"/>
</dbReference>
<dbReference type="Gene3D" id="1.10.340.30">
    <property type="entry name" value="Hypothetical protein, domain 2"/>
    <property type="match status" value="1"/>
</dbReference>
<dbReference type="PANTHER" id="PTHR10359">
    <property type="entry name" value="A/G-SPECIFIC ADENINE GLYCOSYLASE/ENDONUCLEASE III"/>
    <property type="match status" value="1"/>
</dbReference>
<comment type="catalytic activity">
    <reaction evidence="10">
        <text>2'-deoxyribonucleotide-(2'-deoxyribose 5'-phosphate)-2'-deoxyribonucleotide-DNA = a 3'-end 2'-deoxyribonucleotide-(2,3-dehydro-2,3-deoxyribose 5'-phosphate)-DNA + a 5'-end 5'-phospho-2'-deoxyribonucleoside-DNA + H(+)</text>
        <dbReference type="Rhea" id="RHEA:66592"/>
        <dbReference type="Rhea" id="RHEA-COMP:13180"/>
        <dbReference type="Rhea" id="RHEA-COMP:16897"/>
        <dbReference type="Rhea" id="RHEA-COMP:17067"/>
        <dbReference type="ChEBI" id="CHEBI:15378"/>
        <dbReference type="ChEBI" id="CHEBI:136412"/>
        <dbReference type="ChEBI" id="CHEBI:157695"/>
        <dbReference type="ChEBI" id="CHEBI:167181"/>
        <dbReference type="EC" id="4.2.99.18"/>
    </reaction>
</comment>
<dbReference type="Proteomes" id="UP000178098">
    <property type="component" value="Unassembled WGS sequence"/>
</dbReference>
<dbReference type="FunFam" id="1.10.340.30:FF:000001">
    <property type="entry name" value="Endonuclease III"/>
    <property type="match status" value="1"/>
</dbReference>
<keyword evidence="10" id="KW-0456">Lyase</keyword>
<comment type="caution">
    <text evidence="10">Lacks conserved residue(s) required for the propagation of feature annotation.</text>
</comment>
<keyword evidence="12" id="KW-0540">Nuclease</keyword>
<dbReference type="GO" id="GO:0006285">
    <property type="term" value="P:base-excision repair, AP site formation"/>
    <property type="evidence" value="ECO:0007669"/>
    <property type="project" value="TreeGrafter"/>
</dbReference>
<dbReference type="InterPro" id="IPR011257">
    <property type="entry name" value="DNA_glycosylase"/>
</dbReference>
<evidence type="ECO:0000256" key="3">
    <source>
        <dbReference type="ARBA" id="ARBA00022723"/>
    </source>
</evidence>
<keyword evidence="5 10" id="KW-0378">Hydrolase</keyword>
<evidence type="ECO:0000256" key="2">
    <source>
        <dbReference type="ARBA" id="ARBA00022485"/>
    </source>
</evidence>
<comment type="similarity">
    <text evidence="1 10">Belongs to the Nth/MutY family.</text>
</comment>
<dbReference type="GO" id="GO:0051539">
    <property type="term" value="F:4 iron, 4 sulfur cluster binding"/>
    <property type="evidence" value="ECO:0007669"/>
    <property type="project" value="UniProtKB-KW"/>
</dbReference>
<proteinExistence type="inferred from homology"/>
<organism evidence="12 13">
    <name type="scientific">Candidatus Roizmanbacteria bacterium RIFCSPHIGHO2_02_FULL_43_11</name>
    <dbReference type="NCBI Taxonomy" id="1802043"/>
    <lineage>
        <taxon>Bacteria</taxon>
        <taxon>Candidatus Roizmaniibacteriota</taxon>
    </lineage>
</organism>
<dbReference type="InterPro" id="IPR005759">
    <property type="entry name" value="Nth"/>
</dbReference>
<evidence type="ECO:0000313" key="13">
    <source>
        <dbReference type="Proteomes" id="UP000178098"/>
    </source>
</evidence>
<evidence type="ECO:0000256" key="8">
    <source>
        <dbReference type="ARBA" id="ARBA00023204"/>
    </source>
</evidence>
<evidence type="ECO:0000256" key="5">
    <source>
        <dbReference type="ARBA" id="ARBA00022801"/>
    </source>
</evidence>
<dbReference type="Pfam" id="PF00730">
    <property type="entry name" value="HhH-GPD"/>
    <property type="match status" value="1"/>
</dbReference>
<dbReference type="InterPro" id="IPR000445">
    <property type="entry name" value="HhH_motif"/>
</dbReference>
<evidence type="ECO:0000256" key="6">
    <source>
        <dbReference type="ARBA" id="ARBA00023004"/>
    </source>
</evidence>
<dbReference type="PANTHER" id="PTHR10359:SF18">
    <property type="entry name" value="ENDONUCLEASE III"/>
    <property type="match status" value="1"/>
</dbReference>
<dbReference type="InterPro" id="IPR004036">
    <property type="entry name" value="Endonuclease-III-like_CS2"/>
</dbReference>
<reference evidence="12 13" key="1">
    <citation type="journal article" date="2016" name="Nat. Commun.">
        <title>Thousands of microbial genomes shed light on interconnected biogeochemical processes in an aquifer system.</title>
        <authorList>
            <person name="Anantharaman K."/>
            <person name="Brown C.T."/>
            <person name="Hug L.A."/>
            <person name="Sharon I."/>
            <person name="Castelle C.J."/>
            <person name="Probst A.J."/>
            <person name="Thomas B.C."/>
            <person name="Singh A."/>
            <person name="Wilkins M.J."/>
            <person name="Karaoz U."/>
            <person name="Brodie E.L."/>
            <person name="Williams K.H."/>
            <person name="Hubbard S.S."/>
            <person name="Banfield J.F."/>
        </authorList>
    </citation>
    <scope>NUCLEOTIDE SEQUENCE [LARGE SCALE GENOMIC DNA]</scope>
</reference>
<evidence type="ECO:0000313" key="12">
    <source>
        <dbReference type="EMBL" id="OGK30168.1"/>
    </source>
</evidence>
<protein>
    <recommendedName>
        <fullName evidence="10">Endonuclease III</fullName>
        <ecNumber evidence="10">4.2.99.18</ecNumber>
    </recommendedName>
    <alternativeName>
        <fullName evidence="10">DNA-(apurinic or apyrimidinic site) lyase</fullName>
    </alternativeName>
</protein>
<dbReference type="CDD" id="cd00056">
    <property type="entry name" value="ENDO3c"/>
    <property type="match status" value="1"/>
</dbReference>
<dbReference type="Gene3D" id="1.10.1670.10">
    <property type="entry name" value="Helix-hairpin-Helix base-excision DNA repair enzymes (C-terminal)"/>
    <property type="match status" value="1"/>
</dbReference>
<keyword evidence="9 10" id="KW-0326">Glycosidase</keyword>
<dbReference type="PIRSF" id="PIRSF001435">
    <property type="entry name" value="Nth"/>
    <property type="match status" value="1"/>
</dbReference>
<comment type="function">
    <text evidence="10">DNA repair enzyme that has both DNA N-glycosylase activity and AP-lyase activity. The DNA N-glycosylase activity releases various damaged pyrimidines from DNA by cleaving the N-glycosidic bond, leaving an AP (apurinic/apyrimidinic) site. The AP-lyase activity cleaves the phosphodiester bond 3' to the AP site by a beta-elimination, leaving a 3'-terminal unsaturated sugar and a product with a terminal 5'-phosphate.</text>
</comment>
<dbReference type="GO" id="GO:0140078">
    <property type="term" value="F:class I DNA-(apurinic or apyrimidinic site) endonuclease activity"/>
    <property type="evidence" value="ECO:0007669"/>
    <property type="project" value="UniProtKB-EC"/>
</dbReference>
<sequence>MNQDNRLNIILSTLEKLYPHPKIALNYSNTFELLVGVILSAQCTDKKVNEVTEKLFKKYKTVDDYAKADFEEFCKDIHSTGFYRNKAKNVIGAAQKVRMEFKGKVPRTMKELLTLPGVARKTANVVLGEAYGVYDGIAVDTHMKRLCKKFGLTGNIDPVKIEQDLMGLIHRDKWPLFAIRLIQYGRDYSPASKVNSNEDPVSQALIKYGR</sequence>
<dbReference type="Pfam" id="PF00633">
    <property type="entry name" value="HHH"/>
    <property type="match status" value="1"/>
</dbReference>
<dbReference type="EMBL" id="MFZT01000033">
    <property type="protein sequence ID" value="OGK30168.1"/>
    <property type="molecule type" value="Genomic_DNA"/>
</dbReference>
<comment type="caution">
    <text evidence="12">The sequence shown here is derived from an EMBL/GenBank/DDBJ whole genome shotgun (WGS) entry which is preliminary data.</text>
</comment>
<dbReference type="EC" id="4.2.99.18" evidence="10"/>
<evidence type="ECO:0000256" key="10">
    <source>
        <dbReference type="HAMAP-Rule" id="MF_00942"/>
    </source>
</evidence>
<dbReference type="GO" id="GO:0046872">
    <property type="term" value="F:metal ion binding"/>
    <property type="evidence" value="ECO:0007669"/>
    <property type="project" value="UniProtKB-KW"/>
</dbReference>
<dbReference type="NCBIfam" id="TIGR01083">
    <property type="entry name" value="nth"/>
    <property type="match status" value="1"/>
</dbReference>
<dbReference type="GO" id="GO:0003677">
    <property type="term" value="F:DNA binding"/>
    <property type="evidence" value="ECO:0007669"/>
    <property type="project" value="UniProtKB-UniRule"/>
</dbReference>
<keyword evidence="10" id="KW-0238">DNA-binding</keyword>
<dbReference type="InterPro" id="IPR023170">
    <property type="entry name" value="HhH_base_excis_C"/>
</dbReference>
<dbReference type="InterPro" id="IPR003265">
    <property type="entry name" value="HhH-GPD_domain"/>
</dbReference>
<name>A0A1F7HG07_9BACT</name>